<proteinExistence type="predicted"/>
<dbReference type="Proteomes" id="UP000287651">
    <property type="component" value="Unassembled WGS sequence"/>
</dbReference>
<evidence type="ECO:0000313" key="1">
    <source>
        <dbReference type="EMBL" id="RRT63990.1"/>
    </source>
</evidence>
<protein>
    <submittedName>
        <fullName evidence="1">Uncharacterized protein</fullName>
    </submittedName>
</protein>
<reference evidence="1 2" key="1">
    <citation type="journal article" date="2014" name="Agronomy (Basel)">
        <title>A Draft Genome Sequence for Ensete ventricosum, the Drought-Tolerant Tree Against Hunger.</title>
        <authorList>
            <person name="Harrison J."/>
            <person name="Moore K.A."/>
            <person name="Paszkiewicz K."/>
            <person name="Jones T."/>
            <person name="Grant M."/>
            <person name="Ambacheew D."/>
            <person name="Muzemil S."/>
            <person name="Studholme D.J."/>
        </authorList>
    </citation>
    <scope>NUCLEOTIDE SEQUENCE [LARGE SCALE GENOMIC DNA]</scope>
</reference>
<accession>A0A426ZJ36</accession>
<comment type="caution">
    <text evidence="1">The sequence shown here is derived from an EMBL/GenBank/DDBJ whole genome shotgun (WGS) entry which is preliminary data.</text>
</comment>
<evidence type="ECO:0000313" key="2">
    <source>
        <dbReference type="Proteomes" id="UP000287651"/>
    </source>
</evidence>
<organism evidence="1 2">
    <name type="scientific">Ensete ventricosum</name>
    <name type="common">Abyssinian banana</name>
    <name type="synonym">Musa ensete</name>
    <dbReference type="NCBI Taxonomy" id="4639"/>
    <lineage>
        <taxon>Eukaryota</taxon>
        <taxon>Viridiplantae</taxon>
        <taxon>Streptophyta</taxon>
        <taxon>Embryophyta</taxon>
        <taxon>Tracheophyta</taxon>
        <taxon>Spermatophyta</taxon>
        <taxon>Magnoliopsida</taxon>
        <taxon>Liliopsida</taxon>
        <taxon>Zingiberales</taxon>
        <taxon>Musaceae</taxon>
        <taxon>Ensete</taxon>
    </lineage>
</organism>
<dbReference type="EMBL" id="AMZH03006370">
    <property type="protein sequence ID" value="RRT63990.1"/>
    <property type="molecule type" value="Genomic_DNA"/>
</dbReference>
<name>A0A426ZJ36_ENSVE</name>
<gene>
    <name evidence="1" type="ORF">B296_00006455</name>
</gene>
<sequence length="160" mass="17678">MLNHFASLPLQCLPRTPSPSSSSSSSSSSISSVLFVSISLSTHLWWHPNRLSDARRCVLLYRGRPHHQIGGGADGRRYSIVCLMESKTEARIPEADGSKRGQLKLEALNWDHSFVRSCLAIQESIRSPVSRVSPSAKVENPELVAWSESVAELLDLDPKE</sequence>
<dbReference type="AlphaFoldDB" id="A0A426ZJ36"/>